<feature type="transmembrane region" description="Helical" evidence="1">
    <location>
        <begin position="264"/>
        <end position="289"/>
    </location>
</feature>
<keyword evidence="1" id="KW-0472">Membrane</keyword>
<dbReference type="Gene3D" id="1.10.167.10">
    <property type="entry name" value="Regulator of G-protein Signalling 4, domain 2"/>
    <property type="match status" value="1"/>
</dbReference>
<accession>A0A9W9CT75</accession>
<dbReference type="InterPro" id="IPR036305">
    <property type="entry name" value="RGS_sf"/>
</dbReference>
<name>A0A9W9CT75_9PEZI</name>
<dbReference type="PANTHER" id="PTHR39466:SF1">
    <property type="entry name" value="RGS DOMAIN-CONTAINING PROTEIN"/>
    <property type="match status" value="1"/>
</dbReference>
<proteinExistence type="predicted"/>
<protein>
    <recommendedName>
        <fullName evidence="2">RGS domain-containing protein</fullName>
    </recommendedName>
</protein>
<feature type="transmembrane region" description="Helical" evidence="1">
    <location>
        <begin position="138"/>
        <end position="156"/>
    </location>
</feature>
<dbReference type="Pfam" id="PF00615">
    <property type="entry name" value="RGS"/>
    <property type="match status" value="1"/>
</dbReference>
<evidence type="ECO:0000313" key="4">
    <source>
        <dbReference type="Proteomes" id="UP001140453"/>
    </source>
</evidence>
<keyword evidence="4" id="KW-1185">Reference proteome</keyword>
<dbReference type="AlphaFoldDB" id="A0A9W9CT75"/>
<reference evidence="3" key="1">
    <citation type="submission" date="2022-10" db="EMBL/GenBank/DDBJ databases">
        <title>Tapping the CABI collections for fungal endophytes: first genome assemblies for Collariella, Neodidymelliopsis, Ascochyta clinopodiicola, Didymella pomorum, Didymosphaeria variabile, Neocosmospora piperis and Neocucurbitaria cava.</title>
        <authorList>
            <person name="Hill R."/>
        </authorList>
    </citation>
    <scope>NUCLEOTIDE SEQUENCE</scope>
    <source>
        <strain evidence="3">IMI 355082</strain>
    </source>
</reference>
<comment type="caution">
    <text evidence="3">The sequence shown here is derived from an EMBL/GenBank/DDBJ whole genome shotgun (WGS) entry which is preliminary data.</text>
</comment>
<organism evidence="3 4">
    <name type="scientific">Gnomoniopsis smithogilvyi</name>
    <dbReference type="NCBI Taxonomy" id="1191159"/>
    <lineage>
        <taxon>Eukaryota</taxon>
        <taxon>Fungi</taxon>
        <taxon>Dikarya</taxon>
        <taxon>Ascomycota</taxon>
        <taxon>Pezizomycotina</taxon>
        <taxon>Sordariomycetes</taxon>
        <taxon>Sordariomycetidae</taxon>
        <taxon>Diaporthales</taxon>
        <taxon>Gnomoniaceae</taxon>
        <taxon>Gnomoniopsis</taxon>
    </lineage>
</organism>
<feature type="domain" description="RGS" evidence="2">
    <location>
        <begin position="53"/>
        <end position="122"/>
    </location>
</feature>
<sequence>MLLKWFTGHDHTMTCGDGFCRLDLDRDDPQDVERAGTPISLSRSMKRANVPAETKAELRAELDAAISTFLLPGAEKDLNISHSLRQRVLRRVEKSTDPRHLKPVADHIFEVMRNCSHRNFINVGVGTGTYETICVGNVLGVLNILAGLVFMFVQAFSPHIGSHTRYTVLYAMPLWAMGTTLLLVGTQGMCFVMLTQSKRQALPWERFAMEDAAEVGARGGGGPGPSSGGGWFATQKKFLSRTVAIDKQKFRVDDKYLRRLQRMILMQCVAGGVLASCIGALIFIFLPIWKETR</sequence>
<evidence type="ECO:0000313" key="3">
    <source>
        <dbReference type="EMBL" id="KAJ4386037.1"/>
    </source>
</evidence>
<dbReference type="InterPro" id="IPR044926">
    <property type="entry name" value="RGS_subdomain_2"/>
</dbReference>
<dbReference type="SUPFAM" id="SSF48097">
    <property type="entry name" value="Regulator of G-protein signaling, RGS"/>
    <property type="match status" value="1"/>
</dbReference>
<evidence type="ECO:0000256" key="1">
    <source>
        <dbReference type="SAM" id="Phobius"/>
    </source>
</evidence>
<dbReference type="OrthoDB" id="3232309at2759"/>
<dbReference type="Proteomes" id="UP001140453">
    <property type="component" value="Unassembled WGS sequence"/>
</dbReference>
<feature type="transmembrane region" description="Helical" evidence="1">
    <location>
        <begin position="168"/>
        <end position="194"/>
    </location>
</feature>
<dbReference type="EMBL" id="JAPEVB010000006">
    <property type="protein sequence ID" value="KAJ4386037.1"/>
    <property type="molecule type" value="Genomic_DNA"/>
</dbReference>
<dbReference type="InterPro" id="IPR016137">
    <property type="entry name" value="RGS"/>
</dbReference>
<keyword evidence="1" id="KW-0812">Transmembrane</keyword>
<dbReference type="PANTHER" id="PTHR39466">
    <property type="entry name" value="RGS DOMAIN-CONTAINING PROTEIN"/>
    <property type="match status" value="1"/>
</dbReference>
<evidence type="ECO:0000259" key="2">
    <source>
        <dbReference type="Pfam" id="PF00615"/>
    </source>
</evidence>
<keyword evidence="1" id="KW-1133">Transmembrane helix</keyword>
<gene>
    <name evidence="3" type="ORF">N0V93_008929</name>
</gene>